<dbReference type="Gene3D" id="3.30.700.10">
    <property type="entry name" value="Glycoprotein, Type 4 Pilin"/>
    <property type="match status" value="1"/>
</dbReference>
<keyword evidence="1" id="KW-1133">Transmembrane helix</keyword>
<reference evidence="2" key="1">
    <citation type="submission" date="2020-10" db="EMBL/GenBank/DDBJ databases">
        <authorList>
            <person name="Gilroy R."/>
        </authorList>
    </citation>
    <scope>NUCLEOTIDE SEQUENCE</scope>
    <source>
        <strain evidence="2">6276</strain>
    </source>
</reference>
<dbReference type="InterPro" id="IPR045584">
    <property type="entry name" value="Pilin-like"/>
</dbReference>
<dbReference type="SUPFAM" id="SSF54523">
    <property type="entry name" value="Pili subunits"/>
    <property type="match status" value="1"/>
</dbReference>
<dbReference type="InterPro" id="IPR012902">
    <property type="entry name" value="N_methyl_site"/>
</dbReference>
<accession>A0A9D1EXY2</accession>
<evidence type="ECO:0000313" key="3">
    <source>
        <dbReference type="Proteomes" id="UP000823928"/>
    </source>
</evidence>
<evidence type="ECO:0000313" key="2">
    <source>
        <dbReference type="EMBL" id="HIS36011.1"/>
    </source>
</evidence>
<keyword evidence="1" id="KW-0472">Membrane</keyword>
<dbReference type="NCBIfam" id="TIGR02532">
    <property type="entry name" value="IV_pilin_GFxxxE"/>
    <property type="match status" value="1"/>
</dbReference>
<comment type="caution">
    <text evidence="2">The sequence shown here is derived from an EMBL/GenBank/DDBJ whole genome shotgun (WGS) entry which is preliminary data.</text>
</comment>
<reference evidence="2" key="2">
    <citation type="journal article" date="2021" name="PeerJ">
        <title>Extensive microbial diversity within the chicken gut microbiome revealed by metagenomics and culture.</title>
        <authorList>
            <person name="Gilroy R."/>
            <person name="Ravi A."/>
            <person name="Getino M."/>
            <person name="Pursley I."/>
            <person name="Horton D.L."/>
            <person name="Alikhan N.F."/>
            <person name="Baker D."/>
            <person name="Gharbi K."/>
            <person name="Hall N."/>
            <person name="Watson M."/>
            <person name="Adriaenssens E.M."/>
            <person name="Foster-Nyarko E."/>
            <person name="Jarju S."/>
            <person name="Secka A."/>
            <person name="Antonio M."/>
            <person name="Oren A."/>
            <person name="Chaudhuri R.R."/>
            <person name="La Ragione R."/>
            <person name="Hildebrand F."/>
            <person name="Pallen M.J."/>
        </authorList>
    </citation>
    <scope>NUCLEOTIDE SEQUENCE</scope>
    <source>
        <strain evidence="2">6276</strain>
    </source>
</reference>
<dbReference type="AlphaFoldDB" id="A0A9D1EXY2"/>
<organism evidence="2 3">
    <name type="scientific">Candidatus Scatousia excrementigallinarum</name>
    <dbReference type="NCBI Taxonomy" id="2840935"/>
    <lineage>
        <taxon>Bacteria</taxon>
        <taxon>Candidatus Scatousia</taxon>
    </lineage>
</organism>
<sequence length="231" mass="24398">MIRSFKKGFTLAEVLITLGIIGVVAAMTMPTLMNSTNGAQYKTAYKKALSVLSQAVVLNVALDDYDLSQTNKGSEDDGEVTAASGDTTLYNLFNNRMNVVKTSDGASGDTGWEASMTRGSGEDAKTTKAEFGSKASGNYTLYFNDGITFTFPKDAGACTEGNSTTDESLCYGVIDVNGEKNPNKLVVCDTGSDGDNCKVSNPTDIYPVVMYDQTILPATRAGEAVLYGAGK</sequence>
<evidence type="ECO:0000256" key="1">
    <source>
        <dbReference type="SAM" id="Phobius"/>
    </source>
</evidence>
<keyword evidence="1" id="KW-0812">Transmembrane</keyword>
<protein>
    <submittedName>
        <fullName evidence="2">Type II secretion system protein</fullName>
    </submittedName>
</protein>
<feature type="transmembrane region" description="Helical" evidence="1">
    <location>
        <begin position="12"/>
        <end position="33"/>
    </location>
</feature>
<name>A0A9D1EXY2_9BACT</name>
<dbReference type="Proteomes" id="UP000823928">
    <property type="component" value="Unassembled WGS sequence"/>
</dbReference>
<gene>
    <name evidence="2" type="ORF">IAC10_05200</name>
</gene>
<proteinExistence type="predicted"/>
<dbReference type="EMBL" id="DVIU01000111">
    <property type="protein sequence ID" value="HIS36011.1"/>
    <property type="molecule type" value="Genomic_DNA"/>
</dbReference>
<dbReference type="Pfam" id="PF07963">
    <property type="entry name" value="N_methyl"/>
    <property type="match status" value="1"/>
</dbReference>